<name>S2VMK1_9ACTO</name>
<dbReference type="RefSeq" id="WP_016442227.1">
    <property type="nucleotide sequence ID" value="NZ_KE150262.1"/>
</dbReference>
<dbReference type="EMBL" id="AGWM01000007">
    <property type="protein sequence ID" value="EPD27235.1"/>
    <property type="molecule type" value="Genomic_DNA"/>
</dbReference>
<sequence length="221" mass="25472">MSKETRQQLEANVNEATLETQNALEQALLAAYPPASENWTDQVAARQTAAATARMEAAYEAAAIMDAYEEEESLEIWKNQALPEPLPTILANEWMTQYWDMSDWVLRGDQLEDPEAIAEMRAEMIEQAENRVEEAARDWLNRLVDEVMGRESKELQATFNLAYLKDAFKNQHEMNDIDPFILSWEAVEKVLIEQAPFYLKTEYYHPQPWAIELKEAGLLTN</sequence>
<reference evidence="1 2" key="1">
    <citation type="submission" date="2013-05" db="EMBL/GenBank/DDBJ databases">
        <title>The Genome Sequence of Actinobaculum schaalii FB123-CNA2.</title>
        <authorList>
            <consortium name="The Broad Institute Genomics Platform"/>
            <person name="Earl A."/>
            <person name="Ward D."/>
            <person name="Feldgarden M."/>
            <person name="Gevers D."/>
            <person name="Saerens B."/>
            <person name="Vaneechoutte M."/>
            <person name="Walker B."/>
            <person name="Young S."/>
            <person name="Zeng Q."/>
            <person name="Gargeya S."/>
            <person name="Fitzgerald M."/>
            <person name="Haas B."/>
            <person name="Abouelleil A."/>
            <person name="Allen A.W."/>
            <person name="Alvarado L."/>
            <person name="Arachchi H.M."/>
            <person name="Berlin A.M."/>
            <person name="Chapman S.B."/>
            <person name="Gainer-Dewar J."/>
            <person name="Goldberg J."/>
            <person name="Griggs A."/>
            <person name="Gujja S."/>
            <person name="Hansen M."/>
            <person name="Howarth C."/>
            <person name="Imamovic A."/>
            <person name="Ireland A."/>
            <person name="Larimer J."/>
            <person name="McCowan C."/>
            <person name="Murphy C."/>
            <person name="Pearson M."/>
            <person name="Poon T.W."/>
            <person name="Priest M."/>
            <person name="Roberts A."/>
            <person name="Saif S."/>
            <person name="Shea T."/>
            <person name="Sisk P."/>
            <person name="Sykes S."/>
            <person name="Wortman J."/>
            <person name="Nusbaum C."/>
            <person name="Birren B."/>
        </authorList>
    </citation>
    <scope>NUCLEOTIDE SEQUENCE [LARGE SCALE GENOMIC DNA]</scope>
    <source>
        <strain evidence="1 2">FB123-CNA-2</strain>
    </source>
</reference>
<accession>S2VMK1</accession>
<dbReference type="Proteomes" id="UP000014393">
    <property type="component" value="Unassembled WGS sequence"/>
</dbReference>
<evidence type="ECO:0000313" key="2">
    <source>
        <dbReference type="Proteomes" id="UP000014393"/>
    </source>
</evidence>
<gene>
    <name evidence="1" type="ORF">HMPREF9237_00592</name>
</gene>
<dbReference type="AlphaFoldDB" id="S2VMK1"/>
<keyword evidence="2" id="KW-1185">Reference proteome</keyword>
<proteinExistence type="predicted"/>
<organism evidence="1 2">
    <name type="scientific">Actinotignum schaalii FB123-CNA-2</name>
    <dbReference type="NCBI Taxonomy" id="883067"/>
    <lineage>
        <taxon>Bacteria</taxon>
        <taxon>Bacillati</taxon>
        <taxon>Actinomycetota</taxon>
        <taxon>Actinomycetes</taxon>
        <taxon>Actinomycetales</taxon>
        <taxon>Actinomycetaceae</taxon>
        <taxon>Actinotignum</taxon>
    </lineage>
</organism>
<protein>
    <submittedName>
        <fullName evidence="1">Uncharacterized protein</fullName>
    </submittedName>
</protein>
<dbReference type="HOGENOM" id="CLU_1248428_0_0_11"/>
<dbReference type="PATRIC" id="fig|883067.3.peg.590"/>
<evidence type="ECO:0000313" key="1">
    <source>
        <dbReference type="EMBL" id="EPD27235.1"/>
    </source>
</evidence>
<comment type="caution">
    <text evidence="1">The sequence shown here is derived from an EMBL/GenBank/DDBJ whole genome shotgun (WGS) entry which is preliminary data.</text>
</comment>